<dbReference type="AlphaFoldDB" id="A0A9D4A1V0"/>
<accession>A0A9D4A1V0</accession>
<dbReference type="Proteomes" id="UP000828251">
    <property type="component" value="Unassembled WGS sequence"/>
</dbReference>
<name>A0A9D4A1V0_9ROSI</name>
<organism evidence="1 2">
    <name type="scientific">Gossypium stocksii</name>
    <dbReference type="NCBI Taxonomy" id="47602"/>
    <lineage>
        <taxon>Eukaryota</taxon>
        <taxon>Viridiplantae</taxon>
        <taxon>Streptophyta</taxon>
        <taxon>Embryophyta</taxon>
        <taxon>Tracheophyta</taxon>
        <taxon>Spermatophyta</taxon>
        <taxon>Magnoliopsida</taxon>
        <taxon>eudicotyledons</taxon>
        <taxon>Gunneridae</taxon>
        <taxon>Pentapetalae</taxon>
        <taxon>rosids</taxon>
        <taxon>malvids</taxon>
        <taxon>Malvales</taxon>
        <taxon>Malvaceae</taxon>
        <taxon>Malvoideae</taxon>
        <taxon>Gossypium</taxon>
    </lineage>
</organism>
<evidence type="ECO:0000313" key="1">
    <source>
        <dbReference type="EMBL" id="KAH1081682.1"/>
    </source>
</evidence>
<comment type="caution">
    <text evidence="1">The sequence shown here is derived from an EMBL/GenBank/DDBJ whole genome shotgun (WGS) entry which is preliminary data.</text>
</comment>
<sequence length="94" mass="11006">MEEYTTLLHYPKIQAKACQWERKCQEIQTQNHALERRLVESQKEKYGLKAKVAELGQLLHLHRSRNSTIELKSSLNKIEEMKGKIEGLESTLQN</sequence>
<keyword evidence="2" id="KW-1185">Reference proteome</keyword>
<proteinExistence type="predicted"/>
<dbReference type="OrthoDB" id="1000478at2759"/>
<dbReference type="EMBL" id="JAIQCV010000007">
    <property type="protein sequence ID" value="KAH1081682.1"/>
    <property type="molecule type" value="Genomic_DNA"/>
</dbReference>
<gene>
    <name evidence="1" type="ORF">J1N35_021443</name>
</gene>
<reference evidence="1 2" key="1">
    <citation type="journal article" date="2021" name="Plant Biotechnol. J.">
        <title>Multi-omics assisted identification of the key and species-specific regulatory components of drought-tolerant mechanisms in Gossypium stocksii.</title>
        <authorList>
            <person name="Yu D."/>
            <person name="Ke L."/>
            <person name="Zhang D."/>
            <person name="Wu Y."/>
            <person name="Sun Y."/>
            <person name="Mei J."/>
            <person name="Sun J."/>
            <person name="Sun Y."/>
        </authorList>
    </citation>
    <scope>NUCLEOTIDE SEQUENCE [LARGE SCALE GENOMIC DNA]</scope>
    <source>
        <strain evidence="2">cv. E1</strain>
        <tissue evidence="1">Leaf</tissue>
    </source>
</reference>
<protein>
    <submittedName>
        <fullName evidence="1">Uncharacterized protein</fullName>
    </submittedName>
</protein>
<evidence type="ECO:0000313" key="2">
    <source>
        <dbReference type="Proteomes" id="UP000828251"/>
    </source>
</evidence>